<evidence type="ECO:0000313" key="1">
    <source>
        <dbReference type="EMBL" id="MCI35071.1"/>
    </source>
</evidence>
<dbReference type="Proteomes" id="UP000265520">
    <property type="component" value="Unassembled WGS sequence"/>
</dbReference>
<reference evidence="1 2" key="1">
    <citation type="journal article" date="2018" name="Front. Plant Sci.">
        <title>Red Clover (Trifolium pratense) and Zigzag Clover (T. medium) - A Picture of Genomic Similarities and Differences.</title>
        <authorList>
            <person name="Dluhosova J."/>
            <person name="Istvanek J."/>
            <person name="Nedelnik J."/>
            <person name="Repkova J."/>
        </authorList>
    </citation>
    <scope>NUCLEOTIDE SEQUENCE [LARGE SCALE GENOMIC DNA]</scope>
    <source>
        <strain evidence="2">cv. 10/8</strain>
        <tissue evidence="1">Leaf</tissue>
    </source>
</reference>
<feature type="non-terminal residue" evidence="1">
    <location>
        <position position="1"/>
    </location>
</feature>
<protein>
    <submittedName>
        <fullName evidence="1">Uncharacterized protein</fullName>
    </submittedName>
</protein>
<organism evidence="1 2">
    <name type="scientific">Trifolium medium</name>
    <dbReference type="NCBI Taxonomy" id="97028"/>
    <lineage>
        <taxon>Eukaryota</taxon>
        <taxon>Viridiplantae</taxon>
        <taxon>Streptophyta</taxon>
        <taxon>Embryophyta</taxon>
        <taxon>Tracheophyta</taxon>
        <taxon>Spermatophyta</taxon>
        <taxon>Magnoliopsida</taxon>
        <taxon>eudicotyledons</taxon>
        <taxon>Gunneridae</taxon>
        <taxon>Pentapetalae</taxon>
        <taxon>rosids</taxon>
        <taxon>fabids</taxon>
        <taxon>Fabales</taxon>
        <taxon>Fabaceae</taxon>
        <taxon>Papilionoideae</taxon>
        <taxon>50 kb inversion clade</taxon>
        <taxon>NPAAA clade</taxon>
        <taxon>Hologalegina</taxon>
        <taxon>IRL clade</taxon>
        <taxon>Trifolieae</taxon>
        <taxon>Trifolium</taxon>
    </lineage>
</organism>
<proteinExistence type="predicted"/>
<name>A0A392RES2_9FABA</name>
<evidence type="ECO:0000313" key="2">
    <source>
        <dbReference type="Proteomes" id="UP000265520"/>
    </source>
</evidence>
<accession>A0A392RES2</accession>
<dbReference type="EMBL" id="LXQA010219902">
    <property type="protein sequence ID" value="MCI35071.1"/>
    <property type="molecule type" value="Genomic_DNA"/>
</dbReference>
<dbReference type="AlphaFoldDB" id="A0A392RES2"/>
<comment type="caution">
    <text evidence="1">The sequence shown here is derived from an EMBL/GenBank/DDBJ whole genome shotgun (WGS) entry which is preliminary data.</text>
</comment>
<sequence>AQQVGMQAAQLWHDWAMIQGCLDDEQQLQQQQTAVQTALQWQQPPPGYLKCNVDASFYDTAEPTEWGWCLRDYRCNTPIFKAEKGVLIF</sequence>
<keyword evidence="2" id="KW-1185">Reference proteome</keyword>